<accession>A0A9Q3BKW9</accession>
<keyword evidence="3" id="KW-1185">Reference proteome</keyword>
<organism evidence="2 3">
    <name type="scientific">Austropuccinia psidii MF-1</name>
    <dbReference type="NCBI Taxonomy" id="1389203"/>
    <lineage>
        <taxon>Eukaryota</taxon>
        <taxon>Fungi</taxon>
        <taxon>Dikarya</taxon>
        <taxon>Basidiomycota</taxon>
        <taxon>Pucciniomycotina</taxon>
        <taxon>Pucciniomycetes</taxon>
        <taxon>Pucciniales</taxon>
        <taxon>Sphaerophragmiaceae</taxon>
        <taxon>Austropuccinia</taxon>
    </lineage>
</organism>
<dbReference type="EMBL" id="AVOT02001659">
    <property type="protein sequence ID" value="MBW0467729.1"/>
    <property type="molecule type" value="Genomic_DNA"/>
</dbReference>
<dbReference type="AlphaFoldDB" id="A0A9Q3BKW9"/>
<dbReference type="Proteomes" id="UP000765509">
    <property type="component" value="Unassembled WGS sequence"/>
</dbReference>
<feature type="region of interest" description="Disordered" evidence="1">
    <location>
        <begin position="1"/>
        <end position="46"/>
    </location>
</feature>
<reference evidence="2" key="1">
    <citation type="submission" date="2021-03" db="EMBL/GenBank/DDBJ databases">
        <title>Draft genome sequence of rust myrtle Austropuccinia psidii MF-1, a brazilian biotype.</title>
        <authorList>
            <person name="Quecine M.C."/>
            <person name="Pachon D.M.R."/>
            <person name="Bonatelli M.L."/>
            <person name="Correr F.H."/>
            <person name="Franceschini L.M."/>
            <person name="Leite T.F."/>
            <person name="Margarido G.R.A."/>
            <person name="Almeida C.A."/>
            <person name="Ferrarezi J.A."/>
            <person name="Labate C.A."/>
        </authorList>
    </citation>
    <scope>NUCLEOTIDE SEQUENCE</scope>
    <source>
        <strain evidence="2">MF-1</strain>
    </source>
</reference>
<evidence type="ECO:0000313" key="3">
    <source>
        <dbReference type="Proteomes" id="UP000765509"/>
    </source>
</evidence>
<feature type="region of interest" description="Disordered" evidence="1">
    <location>
        <begin position="104"/>
        <end position="146"/>
    </location>
</feature>
<proteinExistence type="predicted"/>
<comment type="caution">
    <text evidence="2">The sequence shown here is derived from an EMBL/GenBank/DDBJ whole genome shotgun (WGS) entry which is preliminary data.</text>
</comment>
<feature type="compositionally biased region" description="Polar residues" evidence="1">
    <location>
        <begin position="122"/>
        <end position="139"/>
    </location>
</feature>
<feature type="region of interest" description="Disordered" evidence="1">
    <location>
        <begin position="70"/>
        <end position="91"/>
    </location>
</feature>
<feature type="compositionally biased region" description="Polar residues" evidence="1">
    <location>
        <begin position="25"/>
        <end position="37"/>
    </location>
</feature>
<evidence type="ECO:0000313" key="2">
    <source>
        <dbReference type="EMBL" id="MBW0467729.1"/>
    </source>
</evidence>
<gene>
    <name evidence="2" type="ORF">O181_007444</name>
</gene>
<name>A0A9Q3BKW9_9BASI</name>
<sequence>MSVDGLRSIIDPSKGKRKDKITCGIESTQGSAISQRQVPEMPITSEPELELIQEVLHSVKGQVFGNVATNPPGSDELLAYPEKDPQRGGNSEILEWMESTIRQASNQKDNGVPCQKEGGTQGRSPSSFYQKASSQTTSPIVEEQEK</sequence>
<evidence type="ECO:0000256" key="1">
    <source>
        <dbReference type="SAM" id="MobiDB-lite"/>
    </source>
</evidence>
<protein>
    <submittedName>
        <fullName evidence="2">Uncharacterized protein</fullName>
    </submittedName>
</protein>